<keyword evidence="5" id="KW-1185">Reference proteome</keyword>
<dbReference type="EMBL" id="CVQH01020306">
    <property type="protein sequence ID" value="CRK26830.1"/>
    <property type="molecule type" value="Genomic_DNA"/>
</dbReference>
<dbReference type="Proteomes" id="UP000044602">
    <property type="component" value="Unassembled WGS sequence"/>
</dbReference>
<name>A0A0G4LZ55_VERLO</name>
<dbReference type="PANTHER" id="PTHR28013:SF7">
    <property type="entry name" value="PALI-DOMAIN-CONTAINING PROTEIN"/>
    <property type="match status" value="1"/>
</dbReference>
<dbReference type="EMBL" id="CVQI01034673">
    <property type="protein sequence ID" value="CRK45274.1"/>
    <property type="molecule type" value="Genomic_DNA"/>
</dbReference>
<evidence type="ECO:0000313" key="5">
    <source>
        <dbReference type="Proteomes" id="UP000044602"/>
    </source>
</evidence>
<evidence type="ECO:0000313" key="2">
    <source>
        <dbReference type="EMBL" id="CRK26830.1"/>
    </source>
</evidence>
<proteinExistence type="predicted"/>
<keyword evidence="1" id="KW-0472">Membrane</keyword>
<dbReference type="GO" id="GO:0032153">
    <property type="term" value="C:cell division site"/>
    <property type="evidence" value="ECO:0007669"/>
    <property type="project" value="TreeGrafter"/>
</dbReference>
<dbReference type="STRING" id="100787.A0A0G4LZ55"/>
<feature type="transmembrane region" description="Helical" evidence="1">
    <location>
        <begin position="172"/>
        <end position="197"/>
    </location>
</feature>
<sequence length="233" mass="25405">MGVLALVNHFGTFLLFLAMVLLIVSSITAPTVNSLSLFSVNLGSDSGDISFGTFGYCVHDVRGRGCSRTSIGYSPTSILREVDGTDFSDWTESTSKALTNVMILHPIGAGIAFVGFALSLGSSFFGSFLSSLVAGITFVVTVAALACDFVWMDLVRRRINRSDNGGNPDSHAYYDAALWCVLASAICSLLATIILFFTCCTGRVNRKRAERRKADYHSPPAVAHTRRRWWQRR</sequence>
<accession>A0A0G4LZ55</accession>
<dbReference type="GO" id="GO:0005886">
    <property type="term" value="C:plasma membrane"/>
    <property type="evidence" value="ECO:0007669"/>
    <property type="project" value="InterPro"/>
</dbReference>
<feature type="transmembrane region" description="Helical" evidence="1">
    <location>
        <begin position="6"/>
        <end position="29"/>
    </location>
</feature>
<dbReference type="Pfam" id="PF06687">
    <property type="entry name" value="SUR7"/>
    <property type="match status" value="1"/>
</dbReference>
<keyword evidence="1" id="KW-1133">Transmembrane helix</keyword>
<reference evidence="4" key="2">
    <citation type="journal article" date="2021" name="Mol. Plant Pathol.">
        <title>A 20-kb lineage-specific genomic region tames virulence in pathogenic amphidiploid Verticillium longisporum.</title>
        <authorList>
            <person name="Harting R."/>
            <person name="Starke J."/>
            <person name="Kusch H."/>
            <person name="Poggeler S."/>
            <person name="Maurus I."/>
            <person name="Schluter R."/>
            <person name="Landesfeind M."/>
            <person name="Bulla I."/>
            <person name="Nowrousian M."/>
            <person name="de Jonge R."/>
            <person name="Stahlhut G."/>
            <person name="Hoff K.J."/>
            <person name="Asshauer K.P."/>
            <person name="Thurmer A."/>
            <person name="Stanke M."/>
            <person name="Daniel R."/>
            <person name="Morgenstern B."/>
            <person name="Thomma B.P.H.J."/>
            <person name="Kronstad J.W."/>
            <person name="Braus-Stromeyer S.A."/>
            <person name="Braus G.H."/>
        </authorList>
    </citation>
    <scope>NUCLEOTIDE SEQUENCE</scope>
    <source>
        <strain evidence="4">Vl32</strain>
    </source>
</reference>
<dbReference type="Proteomes" id="UP000689129">
    <property type="component" value="Unassembled WGS sequence"/>
</dbReference>
<dbReference type="GO" id="GO:0035838">
    <property type="term" value="C:growing cell tip"/>
    <property type="evidence" value="ECO:0007669"/>
    <property type="project" value="TreeGrafter"/>
</dbReference>
<evidence type="ECO:0000256" key="1">
    <source>
        <dbReference type="SAM" id="Phobius"/>
    </source>
</evidence>
<dbReference type="OrthoDB" id="2354757at2759"/>
<protein>
    <submittedName>
        <fullName evidence="4">pH-response regulator protein palI/prr-5 like</fullName>
    </submittedName>
</protein>
<dbReference type="AlphaFoldDB" id="A0A0G4LZ55"/>
<dbReference type="EMBL" id="JAEMWZ010000632">
    <property type="protein sequence ID" value="KAG7109753.1"/>
    <property type="molecule type" value="Genomic_DNA"/>
</dbReference>
<evidence type="ECO:0000313" key="3">
    <source>
        <dbReference type="EMBL" id="CRK45274.1"/>
    </source>
</evidence>
<dbReference type="InterPro" id="IPR051380">
    <property type="entry name" value="pH-response_reg_palI/RIM9"/>
</dbReference>
<reference evidence="5 6" key="1">
    <citation type="submission" date="2015-05" db="EMBL/GenBank/DDBJ databases">
        <authorList>
            <person name="Fogelqvist Johan"/>
        </authorList>
    </citation>
    <scope>NUCLEOTIDE SEQUENCE [LARGE SCALE GENOMIC DNA]</scope>
    <source>
        <strain evidence="2">VL1</strain>
        <strain evidence="3">VL2</strain>
    </source>
</reference>
<keyword evidence="1" id="KW-0812">Transmembrane</keyword>
<dbReference type="Proteomes" id="UP000045706">
    <property type="component" value="Unassembled WGS sequence"/>
</dbReference>
<evidence type="ECO:0000313" key="6">
    <source>
        <dbReference type="Proteomes" id="UP000045706"/>
    </source>
</evidence>
<dbReference type="Gene3D" id="1.20.140.150">
    <property type="match status" value="1"/>
</dbReference>
<feature type="transmembrane region" description="Helical" evidence="1">
    <location>
        <begin position="124"/>
        <end position="151"/>
    </location>
</feature>
<dbReference type="InterPro" id="IPR009571">
    <property type="entry name" value="SUR7/Rim9-like_fungi"/>
</dbReference>
<feature type="transmembrane region" description="Helical" evidence="1">
    <location>
        <begin position="97"/>
        <end position="118"/>
    </location>
</feature>
<evidence type="ECO:0000313" key="4">
    <source>
        <dbReference type="EMBL" id="KAG7109753.1"/>
    </source>
</evidence>
<organism evidence="2 5">
    <name type="scientific">Verticillium longisporum</name>
    <name type="common">Verticillium dahliae var. longisporum</name>
    <dbReference type="NCBI Taxonomy" id="100787"/>
    <lineage>
        <taxon>Eukaryota</taxon>
        <taxon>Fungi</taxon>
        <taxon>Dikarya</taxon>
        <taxon>Ascomycota</taxon>
        <taxon>Pezizomycotina</taxon>
        <taxon>Sordariomycetes</taxon>
        <taxon>Hypocreomycetidae</taxon>
        <taxon>Glomerellales</taxon>
        <taxon>Plectosphaerellaceae</taxon>
        <taxon>Verticillium</taxon>
    </lineage>
</organism>
<gene>
    <name evidence="2" type="ORF">BN1708_000638</name>
    <name evidence="3" type="ORF">BN1723_016518</name>
    <name evidence="4" type="ORF">HYQ45_017813</name>
</gene>
<dbReference type="PANTHER" id="PTHR28013">
    <property type="entry name" value="PROTEIN DCV1-RELATED"/>
    <property type="match status" value="1"/>
</dbReference>